<organism evidence="2 3">
    <name type="scientific">Monosporascus ibericus</name>
    <dbReference type="NCBI Taxonomy" id="155417"/>
    <lineage>
        <taxon>Eukaryota</taxon>
        <taxon>Fungi</taxon>
        <taxon>Dikarya</taxon>
        <taxon>Ascomycota</taxon>
        <taxon>Pezizomycotina</taxon>
        <taxon>Sordariomycetes</taxon>
        <taxon>Xylariomycetidae</taxon>
        <taxon>Xylariales</taxon>
        <taxon>Xylariales incertae sedis</taxon>
        <taxon>Monosporascus</taxon>
    </lineage>
</organism>
<dbReference type="PANTHER" id="PTHR46603">
    <property type="entry name" value="ABSCISSION/NOCUT CHECKPOINT REGULATOR"/>
    <property type="match status" value="1"/>
</dbReference>
<sequence>MADPAGPDKFLLERLNALKATTITLDPSPERVPASMIEPAQPLSKEDALSERLKSLRSQIDTKPASSPGSVVHRSGGDANPSAPPPRTDAKSAQPPVSGAGDTPTGPGASRSPTQAGPEDVDPLLHTDDQTLEELLADLGSDQAWLDEVAAEEEEQRRVNALLEELGKASTNDRDRNLSPSREGRRDSHREDSEDDSEGGEMTRATEEVLAKALDEVELEEANQPTPQTTTSEAASQGGQKIDTSSSVPANQPVAELQEGGQEQGSSDPLKLPGVPLELQDPPYLPPDADSDADFEASIASRMAALKVSSSSSPGGPVLPSAPASDVNSLGLPGAPTFVPHDRPVPGVARRLGYTDEDQRSWCVVCLEDGTVRCLGCDGDVYCARCWKEMHVGPRAGYDERGHRWEKFARAR</sequence>
<keyword evidence="3" id="KW-1185">Reference proteome</keyword>
<dbReference type="PANTHER" id="PTHR46603:SF1">
    <property type="entry name" value="ABSCISSION_NOCUT CHECKPOINT REGULATOR"/>
    <property type="match status" value="1"/>
</dbReference>
<dbReference type="InterPro" id="IPR044553">
    <property type="entry name" value="Bbox1_ANCHR"/>
</dbReference>
<feature type="compositionally biased region" description="Basic and acidic residues" evidence="1">
    <location>
        <begin position="165"/>
        <end position="192"/>
    </location>
</feature>
<accession>A0A4Q4TBK8</accession>
<feature type="region of interest" description="Disordered" evidence="1">
    <location>
        <begin position="150"/>
        <end position="280"/>
    </location>
</feature>
<dbReference type="OrthoDB" id="5407799at2759"/>
<dbReference type="Pfam" id="PF22586">
    <property type="entry name" value="ANCHR-like_BBOX"/>
    <property type="match status" value="1"/>
</dbReference>
<feature type="compositionally biased region" description="Polar residues" evidence="1">
    <location>
        <begin position="223"/>
        <end position="250"/>
    </location>
</feature>
<feature type="compositionally biased region" description="Basic and acidic residues" evidence="1">
    <location>
        <begin position="204"/>
        <end position="215"/>
    </location>
</feature>
<gene>
    <name evidence="2" type="ORF">DL764_004794</name>
</gene>
<dbReference type="CDD" id="cd19817">
    <property type="entry name" value="Bbox1_ANCHR-like"/>
    <property type="match status" value="1"/>
</dbReference>
<evidence type="ECO:0000313" key="3">
    <source>
        <dbReference type="Proteomes" id="UP000293360"/>
    </source>
</evidence>
<feature type="compositionally biased region" description="Polar residues" evidence="1">
    <location>
        <begin position="56"/>
        <end position="69"/>
    </location>
</feature>
<dbReference type="EMBL" id="QJNU01000236">
    <property type="protein sequence ID" value="RYP03918.1"/>
    <property type="molecule type" value="Genomic_DNA"/>
</dbReference>
<dbReference type="SUPFAM" id="SSF57845">
    <property type="entry name" value="B-box zinc-binding domain"/>
    <property type="match status" value="1"/>
</dbReference>
<dbReference type="Proteomes" id="UP000293360">
    <property type="component" value="Unassembled WGS sequence"/>
</dbReference>
<proteinExistence type="predicted"/>
<comment type="caution">
    <text evidence="2">The sequence shown here is derived from an EMBL/GenBank/DDBJ whole genome shotgun (WGS) entry which is preliminary data.</text>
</comment>
<feature type="compositionally biased region" description="Basic and acidic residues" evidence="1">
    <location>
        <begin position="44"/>
        <end position="54"/>
    </location>
</feature>
<dbReference type="STRING" id="155417.A0A4Q4TBK8"/>
<evidence type="ECO:0000256" key="1">
    <source>
        <dbReference type="SAM" id="MobiDB-lite"/>
    </source>
</evidence>
<evidence type="ECO:0008006" key="4">
    <source>
        <dbReference type="Google" id="ProtNLM"/>
    </source>
</evidence>
<evidence type="ECO:0000313" key="2">
    <source>
        <dbReference type="EMBL" id="RYP03918.1"/>
    </source>
</evidence>
<feature type="region of interest" description="Disordered" evidence="1">
    <location>
        <begin position="22"/>
        <end position="129"/>
    </location>
</feature>
<dbReference type="AlphaFoldDB" id="A0A4Q4TBK8"/>
<reference evidence="2 3" key="1">
    <citation type="submission" date="2018-06" db="EMBL/GenBank/DDBJ databases">
        <title>Complete Genomes of Monosporascus.</title>
        <authorList>
            <person name="Robinson A.J."/>
            <person name="Natvig D.O."/>
        </authorList>
    </citation>
    <scope>NUCLEOTIDE SEQUENCE [LARGE SCALE GENOMIC DNA]</scope>
    <source>
        <strain evidence="2 3">CBS 110550</strain>
    </source>
</reference>
<name>A0A4Q4TBK8_9PEZI</name>
<protein>
    <recommendedName>
        <fullName evidence="4">FYVE zinc finger domain-containing protein</fullName>
    </recommendedName>
</protein>